<gene>
    <name evidence="2" type="ORF">AVL57_18495</name>
</gene>
<keyword evidence="3" id="KW-1185">Reference proteome</keyword>
<dbReference type="EMBL" id="CP013926">
    <property type="protein sequence ID" value="AMJ75774.1"/>
    <property type="molecule type" value="Genomic_DNA"/>
</dbReference>
<evidence type="ECO:0000313" key="3">
    <source>
        <dbReference type="Proteomes" id="UP000056750"/>
    </source>
</evidence>
<name>A0ABM5YMG9_9ALTE</name>
<organism evidence="2 3">
    <name type="scientific">Alteromonas stellipolaris</name>
    <dbReference type="NCBI Taxonomy" id="233316"/>
    <lineage>
        <taxon>Bacteria</taxon>
        <taxon>Pseudomonadati</taxon>
        <taxon>Pseudomonadota</taxon>
        <taxon>Gammaproteobacteria</taxon>
        <taxon>Alteromonadales</taxon>
        <taxon>Alteromonadaceae</taxon>
        <taxon>Alteromonas/Salinimonas group</taxon>
        <taxon>Alteromonas</taxon>
    </lineage>
</organism>
<dbReference type="RefSeq" id="WP_057795852.1">
    <property type="nucleotide sequence ID" value="NZ_CP013926.1"/>
</dbReference>
<protein>
    <recommendedName>
        <fullName evidence="1">Polysaccharide biosynthesis enzyme WcbI domain-containing protein</fullName>
    </recommendedName>
</protein>
<reference evidence="2 3" key="1">
    <citation type="submission" date="2015-12" db="EMBL/GenBank/DDBJ databases">
        <title>Intraspecies pangenome expansion in the marine bacterium Alteromonas.</title>
        <authorList>
            <person name="Lopez-Perez M."/>
            <person name="Rodriguez-Valera F."/>
        </authorList>
    </citation>
    <scope>NUCLEOTIDE SEQUENCE [LARGE SCALE GENOMIC DNA]</scope>
    <source>
        <strain evidence="2 3">LMG 21861</strain>
    </source>
</reference>
<proteinExistence type="predicted"/>
<feature type="domain" description="Polysaccharide biosynthesis enzyme WcbI" evidence="1">
    <location>
        <begin position="6"/>
        <end position="206"/>
    </location>
</feature>
<evidence type="ECO:0000313" key="2">
    <source>
        <dbReference type="EMBL" id="AMJ75774.1"/>
    </source>
</evidence>
<dbReference type="Gene3D" id="3.40.50.12080">
    <property type="match status" value="1"/>
</dbReference>
<dbReference type="Proteomes" id="UP000056750">
    <property type="component" value="Chromosome"/>
</dbReference>
<accession>A0ABM5YMG9</accession>
<dbReference type="InterPro" id="IPR041307">
    <property type="entry name" value="WcbI"/>
</dbReference>
<dbReference type="Pfam" id="PF18588">
    <property type="entry name" value="WcbI"/>
    <property type="match status" value="1"/>
</dbReference>
<evidence type="ECO:0000259" key="1">
    <source>
        <dbReference type="Pfam" id="PF18588"/>
    </source>
</evidence>
<sequence>MSKLNVLVIGNCQARPIGHCLSQLNSNITILEPLIVHLLQQCDIEVIQQKLALADVVISQQLNDSYHIEILKTKNLRQQMGSKLVVIPNIFLTKFCPDLVYISSPEIGRITSMLDIYHSRTVFNSWTSKESIENVVNKLNDKYFWLEQYENEVIKSVDELQKRDTNSDLTVYDVIEQVAEKSKPFYTFNHPSNEVLSLLSKKILSYINESCTGRIKLIKEPLAVIVAPTFTGAASAFDYRYEATNYCVGFQPKVSDGKIISKGIRKVLSNLEFVKYSFELYDKTLSGSTLLNLRFTPSY</sequence>